<evidence type="ECO:0000256" key="5">
    <source>
        <dbReference type="ARBA" id="ARBA00022989"/>
    </source>
</evidence>
<dbReference type="InterPro" id="IPR035906">
    <property type="entry name" value="MetI-like_sf"/>
</dbReference>
<dbReference type="RefSeq" id="WP_015322338.1">
    <property type="nucleotide sequence ID" value="NC_019974.1"/>
</dbReference>
<sequence>MSTKIQDIRNFEIPREYYHWLSKEGVWGWLFLLPSLLALGTVSVYPLLRGVYLSFFEYDGIGDPEWVGLDHYAYIFGWTEFWIVMRNTLVWAFASVVVMALVGLGFAILLNRDFRGRSVATTLLLLPWAIPFISIALNWRLMYSFELGPLNGFLRLAGISEGLPWISSSRYALFSIMIAWVWRNFPFFMLTFLAGMKGIPSDLYEAAHVDGSSRLDSFRHITLPFLQPIAIVMTLLMSLWSLNHFTLIYVMTGGGPGNSSMVLPVYIYERAFHLGEMGLASAIAVVMLLVMLSYGLIYLRLYRDDVGGK</sequence>
<dbReference type="GO" id="GO:0055085">
    <property type="term" value="P:transmembrane transport"/>
    <property type="evidence" value="ECO:0007669"/>
    <property type="project" value="InterPro"/>
</dbReference>
<protein>
    <submittedName>
        <fullName evidence="9">Carbohydrate ABC transporter membrane protein 1, CUT1 family</fullName>
    </submittedName>
</protein>
<dbReference type="eggNOG" id="arCOG00157">
    <property type="taxonomic scope" value="Archaea"/>
</dbReference>
<feature type="transmembrane region" description="Helical" evidence="7">
    <location>
        <begin position="122"/>
        <end position="142"/>
    </location>
</feature>
<comment type="similarity">
    <text evidence="7">Belongs to the binding-protein-dependent transport system permease family.</text>
</comment>
<reference evidence="9 10" key="1">
    <citation type="submission" date="2012-11" db="EMBL/GenBank/DDBJ databases">
        <title>FINISHED of Natronococcus occultus SP4, DSM 3396.</title>
        <authorList>
            <consortium name="DOE Joint Genome Institute"/>
            <person name="Eisen J."/>
            <person name="Huntemann M."/>
            <person name="Wei C.-L."/>
            <person name="Han J."/>
            <person name="Detter J.C."/>
            <person name="Han C."/>
            <person name="Tapia R."/>
            <person name="Chen A."/>
            <person name="Kyrpides N."/>
            <person name="Mavromatis K."/>
            <person name="Markowitz V."/>
            <person name="Szeto E."/>
            <person name="Ivanova N."/>
            <person name="Mikhailova N."/>
            <person name="Ovchinnikova G."/>
            <person name="Pagani I."/>
            <person name="Pati A."/>
            <person name="Goodwin L."/>
            <person name="Nordberg H.P."/>
            <person name="Cantor M.N."/>
            <person name="Hua S.X."/>
            <person name="Woyke T."/>
            <person name="Eisen J."/>
            <person name="Klenk H.-P."/>
            <person name="Klenk H.-P."/>
        </authorList>
    </citation>
    <scope>NUCLEOTIDE SEQUENCE [LARGE SCALE GENOMIC DNA]</scope>
    <source>
        <strain evidence="9 10">SP4</strain>
    </source>
</reference>
<keyword evidence="6 7" id="KW-0472">Membrane</keyword>
<comment type="subcellular location">
    <subcellularLocation>
        <location evidence="1 7">Cell membrane</location>
        <topology evidence="1 7">Multi-pass membrane protein</topology>
    </subcellularLocation>
</comment>
<keyword evidence="10" id="KW-1185">Reference proteome</keyword>
<dbReference type="SUPFAM" id="SSF161098">
    <property type="entry name" value="MetI-like"/>
    <property type="match status" value="1"/>
</dbReference>
<dbReference type="PANTHER" id="PTHR30193:SF37">
    <property type="entry name" value="INNER MEMBRANE ABC TRANSPORTER PERMEASE PROTEIN YCJO"/>
    <property type="match status" value="1"/>
</dbReference>
<feature type="domain" description="ABC transmembrane type-1" evidence="8">
    <location>
        <begin position="85"/>
        <end position="298"/>
    </location>
</feature>
<dbReference type="PROSITE" id="PS50928">
    <property type="entry name" value="ABC_TM1"/>
    <property type="match status" value="1"/>
</dbReference>
<evidence type="ECO:0000256" key="4">
    <source>
        <dbReference type="ARBA" id="ARBA00022692"/>
    </source>
</evidence>
<evidence type="ECO:0000313" key="9">
    <source>
        <dbReference type="EMBL" id="AGB38899.1"/>
    </source>
</evidence>
<dbReference type="AlphaFoldDB" id="L0K3H8"/>
<organism evidence="9 10">
    <name type="scientific">Natronococcus occultus SP4</name>
    <dbReference type="NCBI Taxonomy" id="694430"/>
    <lineage>
        <taxon>Archaea</taxon>
        <taxon>Methanobacteriati</taxon>
        <taxon>Methanobacteriota</taxon>
        <taxon>Stenosarchaea group</taxon>
        <taxon>Halobacteria</taxon>
        <taxon>Halobacteriales</taxon>
        <taxon>Natrialbaceae</taxon>
        <taxon>Natronococcus</taxon>
    </lineage>
</organism>
<dbReference type="GeneID" id="14403546"/>
<feature type="transmembrane region" description="Helical" evidence="7">
    <location>
        <begin position="162"/>
        <end position="182"/>
    </location>
</feature>
<keyword evidence="3" id="KW-1003">Cell membrane</keyword>
<proteinExistence type="inferred from homology"/>
<dbReference type="InterPro" id="IPR051393">
    <property type="entry name" value="ABC_transporter_permease"/>
</dbReference>
<keyword evidence="5 7" id="KW-1133">Transmembrane helix</keyword>
<dbReference type="HOGENOM" id="CLU_016047_0_3_2"/>
<evidence type="ECO:0000313" key="10">
    <source>
        <dbReference type="Proteomes" id="UP000010878"/>
    </source>
</evidence>
<dbReference type="EMBL" id="CP003929">
    <property type="protein sequence ID" value="AGB38899.1"/>
    <property type="molecule type" value="Genomic_DNA"/>
</dbReference>
<feature type="transmembrane region" description="Helical" evidence="7">
    <location>
        <begin position="221"/>
        <end position="240"/>
    </location>
</feature>
<accession>L0K3H8</accession>
<dbReference type="InterPro" id="IPR000515">
    <property type="entry name" value="MetI-like"/>
</dbReference>
<evidence type="ECO:0000256" key="6">
    <source>
        <dbReference type="ARBA" id="ARBA00023136"/>
    </source>
</evidence>
<evidence type="ECO:0000259" key="8">
    <source>
        <dbReference type="PROSITE" id="PS50928"/>
    </source>
</evidence>
<dbReference type="CDD" id="cd06261">
    <property type="entry name" value="TM_PBP2"/>
    <property type="match status" value="1"/>
</dbReference>
<evidence type="ECO:0000256" key="2">
    <source>
        <dbReference type="ARBA" id="ARBA00022448"/>
    </source>
</evidence>
<keyword evidence="4 7" id="KW-0812">Transmembrane</keyword>
<evidence type="ECO:0000256" key="1">
    <source>
        <dbReference type="ARBA" id="ARBA00004651"/>
    </source>
</evidence>
<gene>
    <name evidence="9" type="ORF">Natoc_3159</name>
</gene>
<name>L0K3H8_9EURY</name>
<feature type="transmembrane region" description="Helical" evidence="7">
    <location>
        <begin position="89"/>
        <end position="110"/>
    </location>
</feature>
<dbReference type="Gene3D" id="1.10.3720.10">
    <property type="entry name" value="MetI-like"/>
    <property type="match status" value="1"/>
</dbReference>
<dbReference type="PANTHER" id="PTHR30193">
    <property type="entry name" value="ABC TRANSPORTER PERMEASE PROTEIN"/>
    <property type="match status" value="1"/>
</dbReference>
<dbReference type="OrthoDB" id="45815at2157"/>
<feature type="transmembrane region" description="Helical" evidence="7">
    <location>
        <begin position="279"/>
        <end position="299"/>
    </location>
</feature>
<dbReference type="Pfam" id="PF00528">
    <property type="entry name" value="BPD_transp_1"/>
    <property type="match status" value="1"/>
</dbReference>
<dbReference type="STRING" id="694430.Natoc_3159"/>
<dbReference type="Proteomes" id="UP000010878">
    <property type="component" value="Chromosome"/>
</dbReference>
<dbReference type="KEGG" id="nou:Natoc_3159"/>
<evidence type="ECO:0000256" key="7">
    <source>
        <dbReference type="RuleBase" id="RU363032"/>
    </source>
</evidence>
<feature type="transmembrane region" description="Helical" evidence="7">
    <location>
        <begin position="246"/>
        <end position="267"/>
    </location>
</feature>
<evidence type="ECO:0000256" key="3">
    <source>
        <dbReference type="ARBA" id="ARBA00022475"/>
    </source>
</evidence>
<feature type="transmembrane region" description="Helical" evidence="7">
    <location>
        <begin position="26"/>
        <end position="48"/>
    </location>
</feature>
<dbReference type="GO" id="GO:0005886">
    <property type="term" value="C:plasma membrane"/>
    <property type="evidence" value="ECO:0007669"/>
    <property type="project" value="UniProtKB-SubCell"/>
</dbReference>
<keyword evidence="2 7" id="KW-0813">Transport</keyword>